<dbReference type="Gene3D" id="1.20.120.1750">
    <property type="match status" value="1"/>
</dbReference>
<dbReference type="AlphaFoldDB" id="A0A915AKQ8"/>
<protein>
    <submittedName>
        <fullName evidence="7 8">RING-type domain-containing protein</fullName>
    </submittedName>
</protein>
<feature type="region of interest" description="Disordered" evidence="4">
    <location>
        <begin position="320"/>
        <end position="360"/>
    </location>
</feature>
<feature type="transmembrane region" description="Helical" evidence="5">
    <location>
        <begin position="191"/>
        <end position="209"/>
    </location>
</feature>
<keyword evidence="2" id="KW-0863">Zinc-finger</keyword>
<keyword evidence="1" id="KW-0479">Metal-binding</keyword>
<organism evidence="6 8">
    <name type="scientific">Parascaris univalens</name>
    <name type="common">Nematode worm</name>
    <dbReference type="NCBI Taxonomy" id="6257"/>
    <lineage>
        <taxon>Eukaryota</taxon>
        <taxon>Metazoa</taxon>
        <taxon>Ecdysozoa</taxon>
        <taxon>Nematoda</taxon>
        <taxon>Chromadorea</taxon>
        <taxon>Rhabditida</taxon>
        <taxon>Spirurina</taxon>
        <taxon>Ascaridomorpha</taxon>
        <taxon>Ascaridoidea</taxon>
        <taxon>Ascarididae</taxon>
        <taxon>Parascaris</taxon>
    </lineage>
</organism>
<keyword evidence="3" id="KW-0862">Zinc</keyword>
<feature type="transmembrane region" description="Helical" evidence="5">
    <location>
        <begin position="246"/>
        <end position="265"/>
    </location>
</feature>
<evidence type="ECO:0000313" key="7">
    <source>
        <dbReference type="WBParaSite" id="PgR008_g048_t01"/>
    </source>
</evidence>
<dbReference type="WBParaSite" id="PgR008_g048_t01">
    <property type="protein sequence ID" value="PgR008_g048_t01"/>
    <property type="gene ID" value="PgR008_g048"/>
</dbReference>
<keyword evidence="5" id="KW-0812">Transmembrane</keyword>
<feature type="transmembrane region" description="Helical" evidence="5">
    <location>
        <begin position="221"/>
        <end position="240"/>
    </location>
</feature>
<evidence type="ECO:0000256" key="2">
    <source>
        <dbReference type="ARBA" id="ARBA00022771"/>
    </source>
</evidence>
<keyword evidence="5" id="KW-1133">Transmembrane helix</keyword>
<dbReference type="SUPFAM" id="SSF57850">
    <property type="entry name" value="RING/U-box"/>
    <property type="match status" value="2"/>
</dbReference>
<evidence type="ECO:0000313" key="8">
    <source>
        <dbReference type="WBParaSite" id="PgR008_g048_t02"/>
    </source>
</evidence>
<reference evidence="7 8" key="1">
    <citation type="submission" date="2022-11" db="UniProtKB">
        <authorList>
            <consortium name="WormBaseParasite"/>
        </authorList>
    </citation>
    <scope>IDENTIFICATION</scope>
</reference>
<dbReference type="PROSITE" id="PS00518">
    <property type="entry name" value="ZF_RING_1"/>
    <property type="match status" value="1"/>
</dbReference>
<evidence type="ECO:0000256" key="4">
    <source>
        <dbReference type="SAM" id="MobiDB-lite"/>
    </source>
</evidence>
<dbReference type="GO" id="GO:0008270">
    <property type="term" value="F:zinc ion binding"/>
    <property type="evidence" value="ECO:0007669"/>
    <property type="project" value="UniProtKB-KW"/>
</dbReference>
<evidence type="ECO:0000256" key="3">
    <source>
        <dbReference type="ARBA" id="ARBA00022833"/>
    </source>
</evidence>
<sequence length="380" mass="42560">MSNAVSSQSCTRCKQSNVWRIRLRQCEHFVCVACALLHLRYWIASKSKARIKCPKRSCPTRVHENDIDALLDPQNDDLNVYIERTQREWLLYQHRKSVILYAFGGEAKQCPLCKSIYTEYDGCHYVQCVNIRCRQWFCWECGQAIDSFQHFASAKCKVGWDDIWKICYLLRFLFYTEGCILVLFAPFILPALSYILPFIIVLLFSYYGTESIRAILRQMDYTPIVITAAAAVSFPLLLIVGLPLAIGSFLIIIPIELALIFLIAVKNLPFVGKVFDMIYCAEMVAGCLGLDNWRTLLRDSSEARRLNEVQLKQLELEKSERPLGEQQANEQGSPAIGGGDGGAPASESAATPSTPLGKVKGIAQGLPVVGGFVGKLPGMK</sequence>
<keyword evidence="6" id="KW-1185">Reference proteome</keyword>
<proteinExistence type="predicted"/>
<accession>A0A915AKQ8</accession>
<feature type="compositionally biased region" description="Low complexity" evidence="4">
    <location>
        <begin position="343"/>
        <end position="355"/>
    </location>
</feature>
<dbReference type="Gene3D" id="3.30.40.10">
    <property type="entry name" value="Zinc/RING finger domain, C3HC4 (zinc finger)"/>
    <property type="match status" value="1"/>
</dbReference>
<evidence type="ECO:0000256" key="1">
    <source>
        <dbReference type="ARBA" id="ARBA00022723"/>
    </source>
</evidence>
<evidence type="ECO:0000256" key="5">
    <source>
        <dbReference type="SAM" id="Phobius"/>
    </source>
</evidence>
<feature type="transmembrane region" description="Helical" evidence="5">
    <location>
        <begin position="166"/>
        <end position="185"/>
    </location>
</feature>
<dbReference type="InterPro" id="IPR013083">
    <property type="entry name" value="Znf_RING/FYVE/PHD"/>
</dbReference>
<dbReference type="WBParaSite" id="PgR008_g048_t02">
    <property type="protein sequence ID" value="PgR008_g048_t02"/>
    <property type="gene ID" value="PgR008_g048"/>
</dbReference>
<evidence type="ECO:0000313" key="6">
    <source>
        <dbReference type="Proteomes" id="UP000887569"/>
    </source>
</evidence>
<dbReference type="InterPro" id="IPR017907">
    <property type="entry name" value="Znf_RING_CS"/>
</dbReference>
<keyword evidence="5" id="KW-0472">Membrane</keyword>
<dbReference type="Proteomes" id="UP000887569">
    <property type="component" value="Unplaced"/>
</dbReference>
<name>A0A915AKQ8_PARUN</name>